<dbReference type="PANTHER" id="PTHR36223:SF1">
    <property type="entry name" value="TRANSCRIPTION ELONGATION FACTOR EAF N-TERMINAL DOMAIN-CONTAINING PROTEIN"/>
    <property type="match status" value="1"/>
</dbReference>
<evidence type="ECO:0000313" key="3">
    <source>
        <dbReference type="Proteomes" id="UP000729357"/>
    </source>
</evidence>
<feature type="domain" description="DUF7918" evidence="1">
    <location>
        <begin position="10"/>
        <end position="229"/>
    </location>
</feature>
<accession>A0A9P8FHT6</accession>
<dbReference type="PANTHER" id="PTHR36223">
    <property type="entry name" value="BETA-LACTAMASE-TYPE TRANSPEPTIDASE FOLD DOMAIN CONTAINING PROTEIN"/>
    <property type="match status" value="1"/>
</dbReference>
<dbReference type="Proteomes" id="UP000729357">
    <property type="component" value="Unassembled WGS sequence"/>
</dbReference>
<reference evidence="2" key="1">
    <citation type="journal article" date="2021" name="J Fungi (Basel)">
        <title>Virulence traits and population genomics of the black yeast Aureobasidium melanogenum.</title>
        <authorList>
            <person name="Cernosa A."/>
            <person name="Sun X."/>
            <person name="Gostincar C."/>
            <person name="Fang C."/>
            <person name="Gunde-Cimerman N."/>
            <person name="Song Z."/>
        </authorList>
    </citation>
    <scope>NUCLEOTIDE SEQUENCE</scope>
    <source>
        <strain evidence="2">EXF-9298</strain>
    </source>
</reference>
<feature type="non-terminal residue" evidence="2">
    <location>
        <position position="322"/>
    </location>
</feature>
<evidence type="ECO:0000313" key="2">
    <source>
        <dbReference type="EMBL" id="KAG9973818.1"/>
    </source>
</evidence>
<dbReference type="InterPro" id="IPR057678">
    <property type="entry name" value="DUF7918"/>
</dbReference>
<comment type="caution">
    <text evidence="2">The sequence shown here is derived from an EMBL/GenBank/DDBJ whole genome shotgun (WGS) entry which is preliminary data.</text>
</comment>
<sequence>MMAILDALPGVEVTVVVNDEDLHEYQESDTANREDTVTKYIEAVDGANFAVKIKVTKDFVFKGDLLCAPVRIDGTLACYAAIAPADVQDGTYDYNVDSMRIDDESKRRLKFEVLETVSEDDPGVSENKERVQNLGRIEICFDHENKLGLGEKSNNYQKPVVDEGVISEKDVKEKAITHTYSLGEEIESKNNGIVWRTEPVQGAKSPVATFVFHYRSKAALKELLIIPRTPPPTPLEERPVEELSREEMTELLRQYQAKETNTETVKKELKRERENDTLRNCRRFKRARPTPGSDYLELNDDDTFTQIAAAEQEKEQDVIALD</sequence>
<keyword evidence="3" id="KW-1185">Reference proteome</keyword>
<dbReference type="AlphaFoldDB" id="A0A9P8FHT6"/>
<organism evidence="2 3">
    <name type="scientific">Aureobasidium melanogenum</name>
    <name type="common">Aureobasidium pullulans var. melanogenum</name>
    <dbReference type="NCBI Taxonomy" id="46634"/>
    <lineage>
        <taxon>Eukaryota</taxon>
        <taxon>Fungi</taxon>
        <taxon>Dikarya</taxon>
        <taxon>Ascomycota</taxon>
        <taxon>Pezizomycotina</taxon>
        <taxon>Dothideomycetes</taxon>
        <taxon>Dothideomycetidae</taxon>
        <taxon>Dothideales</taxon>
        <taxon>Saccotheciaceae</taxon>
        <taxon>Aureobasidium</taxon>
    </lineage>
</organism>
<dbReference type="EMBL" id="JAHFXS010002124">
    <property type="protein sequence ID" value="KAG9973818.1"/>
    <property type="molecule type" value="Genomic_DNA"/>
</dbReference>
<dbReference type="Pfam" id="PF25534">
    <property type="entry name" value="DUF7918"/>
    <property type="match status" value="1"/>
</dbReference>
<proteinExistence type="predicted"/>
<name>A0A9P8FHT6_AURME</name>
<evidence type="ECO:0000259" key="1">
    <source>
        <dbReference type="Pfam" id="PF25534"/>
    </source>
</evidence>
<reference evidence="2" key="2">
    <citation type="submission" date="2021-08" db="EMBL/GenBank/DDBJ databases">
        <authorList>
            <person name="Gostincar C."/>
            <person name="Sun X."/>
            <person name="Song Z."/>
            <person name="Gunde-Cimerman N."/>
        </authorList>
    </citation>
    <scope>NUCLEOTIDE SEQUENCE</scope>
    <source>
        <strain evidence="2">EXF-9298</strain>
    </source>
</reference>
<protein>
    <recommendedName>
        <fullName evidence="1">DUF7918 domain-containing protein</fullName>
    </recommendedName>
</protein>
<gene>
    <name evidence="2" type="ORF">KCU98_g12384</name>
</gene>